<keyword evidence="4" id="KW-1185">Reference proteome</keyword>
<evidence type="ECO:0000256" key="1">
    <source>
        <dbReference type="SAM" id="Phobius"/>
    </source>
</evidence>
<feature type="domain" description="Potassium channel" evidence="2">
    <location>
        <begin position="166"/>
        <end position="232"/>
    </location>
</feature>
<feature type="transmembrane region" description="Helical" evidence="1">
    <location>
        <begin position="135"/>
        <end position="158"/>
    </location>
</feature>
<proteinExistence type="predicted"/>
<keyword evidence="1" id="KW-0812">Transmembrane</keyword>
<protein>
    <submittedName>
        <fullName evidence="3">Ion channel</fullName>
    </submittedName>
</protein>
<evidence type="ECO:0000313" key="4">
    <source>
        <dbReference type="Proteomes" id="UP000198744"/>
    </source>
</evidence>
<organism evidence="3 4">
    <name type="scientific">Syntrophus gentianae</name>
    <dbReference type="NCBI Taxonomy" id="43775"/>
    <lineage>
        <taxon>Bacteria</taxon>
        <taxon>Pseudomonadati</taxon>
        <taxon>Thermodesulfobacteriota</taxon>
        <taxon>Syntrophia</taxon>
        <taxon>Syntrophales</taxon>
        <taxon>Syntrophaceae</taxon>
        <taxon>Syntrophus</taxon>
    </lineage>
</organism>
<dbReference type="Pfam" id="PF07885">
    <property type="entry name" value="Ion_trans_2"/>
    <property type="match status" value="1"/>
</dbReference>
<evidence type="ECO:0000259" key="2">
    <source>
        <dbReference type="Pfam" id="PF07885"/>
    </source>
</evidence>
<gene>
    <name evidence="3" type="ORF">SAMN04489760_10514</name>
</gene>
<name>A0A1H7VWX7_9BACT</name>
<feature type="transmembrane region" description="Helical" evidence="1">
    <location>
        <begin position="107"/>
        <end position="128"/>
    </location>
</feature>
<sequence>MPQRKQAQRNVPNRPAENTSDEKELVRFSLRYFLAMLVLLIVIFPFIEMMPHGILILSLLMTLVLLSALPSIGGRRSTLVWGIALATPAVAGKWANYFRPDLVPPEIFLVAAILFCGFVVMHLLSFILRTPRVSLDILCAAIANYLMLGLLWSFAYQLVAQILPDSFFFNLGSASRHVPTGFEAFYFSFATLMTVGYGDIIPASNFSRMLAITESIAGVFYVTILVARLVAIYSSEGVKSR</sequence>
<feature type="transmembrane region" description="Helical" evidence="1">
    <location>
        <begin position="79"/>
        <end position="95"/>
    </location>
</feature>
<dbReference type="OrthoDB" id="5420159at2"/>
<feature type="transmembrane region" description="Helical" evidence="1">
    <location>
        <begin position="178"/>
        <end position="198"/>
    </location>
</feature>
<dbReference type="STRING" id="43775.SAMN04489760_10514"/>
<feature type="transmembrane region" description="Helical" evidence="1">
    <location>
        <begin position="30"/>
        <end position="47"/>
    </location>
</feature>
<feature type="transmembrane region" description="Helical" evidence="1">
    <location>
        <begin position="53"/>
        <end position="72"/>
    </location>
</feature>
<keyword evidence="1" id="KW-1133">Transmembrane helix</keyword>
<evidence type="ECO:0000313" key="3">
    <source>
        <dbReference type="EMBL" id="SEM13746.1"/>
    </source>
</evidence>
<dbReference type="AlphaFoldDB" id="A0A1H7VWX7"/>
<dbReference type="SUPFAM" id="SSF81324">
    <property type="entry name" value="Voltage-gated potassium channels"/>
    <property type="match status" value="1"/>
</dbReference>
<dbReference type="EMBL" id="FOBS01000005">
    <property type="protein sequence ID" value="SEM13746.1"/>
    <property type="molecule type" value="Genomic_DNA"/>
</dbReference>
<feature type="transmembrane region" description="Helical" evidence="1">
    <location>
        <begin position="210"/>
        <end position="233"/>
    </location>
</feature>
<dbReference type="RefSeq" id="WP_093882554.1">
    <property type="nucleotide sequence ID" value="NZ_FOBS01000005.1"/>
</dbReference>
<dbReference type="InterPro" id="IPR013099">
    <property type="entry name" value="K_chnl_dom"/>
</dbReference>
<accession>A0A1H7VWX7</accession>
<reference evidence="3 4" key="1">
    <citation type="submission" date="2016-10" db="EMBL/GenBank/DDBJ databases">
        <authorList>
            <person name="de Groot N.N."/>
        </authorList>
    </citation>
    <scope>NUCLEOTIDE SEQUENCE [LARGE SCALE GENOMIC DNA]</scope>
    <source>
        <strain evidence="3 4">DSM 8423</strain>
    </source>
</reference>
<dbReference type="Gene3D" id="1.10.287.70">
    <property type="match status" value="1"/>
</dbReference>
<keyword evidence="1" id="KW-0472">Membrane</keyword>
<dbReference type="Proteomes" id="UP000198744">
    <property type="component" value="Unassembled WGS sequence"/>
</dbReference>